<sequence length="640" mass="72485">MAVASTDATKTETGQSMESSPPRRISDAASDSSSGGLLSNATDPPNSSPSYSKEFDQVSQKSEEYRNLFRLPQDEVLIQDYNCALQENFLLQGHMYVFGHYICFYSNLFGFETKKIIPFHEVTAVRRAKAAGIFPTAIEIIAGGKKYFFTSFLSRDEAFKLIIDGWCQHGNGTKESTDSPDSKSELSMEENGELGTEKAKGVKHSIHESDSSERHRDIPILEDPKLPLEAEDGIVSSLNMQDNVEEDEEPVVIIDSSSSRKSLAWVEDNSDAPKVPDYITKVAESRFPIRVEEFFDLFFSDDALDFLESFHRTCGDKDFRCSSWYPRDNFGHARDMSFKHPIKLYLGAKFGGCQEVQKFRVYRNSHLVIETSQEVDDVPYADYFRVEGLWDVQRDGDSPEMSCIVRIYSHVAFSKKTMFKGKIVQSTLDEARDAYAIWIKNAHELLKRKNLEKEERGSVADVIMNGQVHEDGQAKTGVTPAAWSQETSDERMAHVLLDSVDGNERVGDPLRGTLKVVTSVASLFRESMVNFSSSLKSQSQATVLIVITFAVVLLLMQLSIVVLLTRPQQVQLIPQADFTGANTGINERMPEMMMAWLEKRIHHLKEEMLTIETLLETMRHEHTFLKAQLNDLEHFRKQQR</sequence>
<gene>
    <name evidence="1" type="ORF">Vadar_008587</name>
</gene>
<dbReference type="EMBL" id="CM037162">
    <property type="protein sequence ID" value="KAH7862723.1"/>
    <property type="molecule type" value="Genomic_DNA"/>
</dbReference>
<accession>A0ACB7ZAB7</accession>
<keyword evidence="2" id="KW-1185">Reference proteome</keyword>
<comment type="caution">
    <text evidence="1">The sequence shown here is derived from an EMBL/GenBank/DDBJ whole genome shotgun (WGS) entry which is preliminary data.</text>
</comment>
<evidence type="ECO:0000313" key="1">
    <source>
        <dbReference type="EMBL" id="KAH7862723.1"/>
    </source>
</evidence>
<reference evidence="1 2" key="1">
    <citation type="journal article" date="2021" name="Hortic Res">
        <title>High-quality reference genome and annotation aids understanding of berry development for evergreen blueberry (Vaccinium darrowii).</title>
        <authorList>
            <person name="Yu J."/>
            <person name="Hulse-Kemp A.M."/>
            <person name="Babiker E."/>
            <person name="Staton M."/>
        </authorList>
    </citation>
    <scope>NUCLEOTIDE SEQUENCE [LARGE SCALE GENOMIC DNA]</scope>
    <source>
        <strain evidence="2">cv. NJ 8807/NJ 8810</strain>
        <tissue evidence="1">Young leaf</tissue>
    </source>
</reference>
<dbReference type="Proteomes" id="UP000828048">
    <property type="component" value="Chromosome 12"/>
</dbReference>
<evidence type="ECO:0000313" key="2">
    <source>
        <dbReference type="Proteomes" id="UP000828048"/>
    </source>
</evidence>
<protein>
    <submittedName>
        <fullName evidence="1">Uncharacterized protein</fullName>
    </submittedName>
</protein>
<organism evidence="1 2">
    <name type="scientific">Vaccinium darrowii</name>
    <dbReference type="NCBI Taxonomy" id="229202"/>
    <lineage>
        <taxon>Eukaryota</taxon>
        <taxon>Viridiplantae</taxon>
        <taxon>Streptophyta</taxon>
        <taxon>Embryophyta</taxon>
        <taxon>Tracheophyta</taxon>
        <taxon>Spermatophyta</taxon>
        <taxon>Magnoliopsida</taxon>
        <taxon>eudicotyledons</taxon>
        <taxon>Gunneridae</taxon>
        <taxon>Pentapetalae</taxon>
        <taxon>asterids</taxon>
        <taxon>Ericales</taxon>
        <taxon>Ericaceae</taxon>
        <taxon>Vaccinioideae</taxon>
        <taxon>Vaccinieae</taxon>
        <taxon>Vaccinium</taxon>
    </lineage>
</organism>
<name>A0ACB7ZAB7_9ERIC</name>
<proteinExistence type="predicted"/>